<reference evidence="7 8" key="1">
    <citation type="submission" date="2013-03" db="EMBL/GenBank/DDBJ databases">
        <title>The Genome Sequence of Cladophialophora psammophila CBS 110553.</title>
        <authorList>
            <consortium name="The Broad Institute Genomics Platform"/>
            <person name="Cuomo C."/>
            <person name="de Hoog S."/>
            <person name="Gorbushina A."/>
            <person name="Walker B."/>
            <person name="Young S.K."/>
            <person name="Zeng Q."/>
            <person name="Gargeya S."/>
            <person name="Fitzgerald M."/>
            <person name="Haas B."/>
            <person name="Abouelleil A."/>
            <person name="Allen A.W."/>
            <person name="Alvarado L."/>
            <person name="Arachchi H.M."/>
            <person name="Berlin A.M."/>
            <person name="Chapman S.B."/>
            <person name="Gainer-Dewar J."/>
            <person name="Goldberg J."/>
            <person name="Griggs A."/>
            <person name="Gujja S."/>
            <person name="Hansen M."/>
            <person name="Howarth C."/>
            <person name="Imamovic A."/>
            <person name="Ireland A."/>
            <person name="Larimer J."/>
            <person name="McCowan C."/>
            <person name="Murphy C."/>
            <person name="Pearson M."/>
            <person name="Poon T.W."/>
            <person name="Priest M."/>
            <person name="Roberts A."/>
            <person name="Saif S."/>
            <person name="Shea T."/>
            <person name="Sisk P."/>
            <person name="Sykes S."/>
            <person name="Wortman J."/>
            <person name="Nusbaum C."/>
            <person name="Birren B."/>
        </authorList>
    </citation>
    <scope>NUCLEOTIDE SEQUENCE [LARGE SCALE GENOMIC DNA]</scope>
    <source>
        <strain evidence="7 8">CBS 110553</strain>
    </source>
</reference>
<sequence length="421" mass="47549">MGTLTSLATAFVAGLKRDRPLFISVPPEVLDHLRASRPQQVQQRAWLVMYYGIILNFVSSTDPGNEDTKAKLRCNLWLALNDARLLLEPSEANINALILLAVDVEEFTKPSLCWMLVTNACRMLQALGVRHRRFDSRTQDRRVVMFWHLNLVDIGLALIFGRPPTFHRAMAREIPLPTLSQLLSFQPHVTPAGAPALFGAHYTHQMFLLSRVMADIWYRLHEETTPNERSIEATKQDLELWYQQAQRVLIDFRQVWPLIADMSMQILEAAAMAEKPFLDANDAASIDLSLCSVGFQYQYLFILLARSSTRMRAQCIESSKRMLRLLQNMVPDSEGPSDGMAWHLLCGPFTPFLDLFGELISNGKGESEENKEALAAMENLPIFLGKMSSRSSLAAKLEQVAVVLVQHARYVIHPQGMQGSE</sequence>
<dbReference type="CDD" id="cd12148">
    <property type="entry name" value="fungal_TF_MHR"/>
    <property type="match status" value="1"/>
</dbReference>
<dbReference type="GeneID" id="19185604"/>
<dbReference type="AlphaFoldDB" id="W9XGB0"/>
<dbReference type="STRING" id="1182543.W9XGB0"/>
<evidence type="ECO:0000256" key="2">
    <source>
        <dbReference type="ARBA" id="ARBA00023015"/>
    </source>
</evidence>
<dbReference type="Proteomes" id="UP000019471">
    <property type="component" value="Unassembled WGS sequence"/>
</dbReference>
<dbReference type="HOGENOM" id="CLU_652121_0_0_1"/>
<protein>
    <recommendedName>
        <fullName evidence="6">Xylanolytic transcriptional activator regulatory domain-containing protein</fullName>
    </recommendedName>
</protein>
<dbReference type="RefSeq" id="XP_007739677.1">
    <property type="nucleotide sequence ID" value="XM_007741487.1"/>
</dbReference>
<dbReference type="Pfam" id="PF04082">
    <property type="entry name" value="Fungal_trans"/>
    <property type="match status" value="1"/>
</dbReference>
<evidence type="ECO:0000256" key="4">
    <source>
        <dbReference type="ARBA" id="ARBA00023163"/>
    </source>
</evidence>
<dbReference type="PANTHER" id="PTHR46910">
    <property type="entry name" value="TRANSCRIPTION FACTOR PDR1"/>
    <property type="match status" value="1"/>
</dbReference>
<comment type="subcellular location">
    <subcellularLocation>
        <location evidence="1">Nucleus</location>
    </subcellularLocation>
</comment>
<dbReference type="GO" id="GO:0006351">
    <property type="term" value="P:DNA-templated transcription"/>
    <property type="evidence" value="ECO:0007669"/>
    <property type="project" value="InterPro"/>
</dbReference>
<dbReference type="GO" id="GO:0005634">
    <property type="term" value="C:nucleus"/>
    <property type="evidence" value="ECO:0007669"/>
    <property type="project" value="UniProtKB-SubCell"/>
</dbReference>
<proteinExistence type="predicted"/>
<evidence type="ECO:0000256" key="5">
    <source>
        <dbReference type="ARBA" id="ARBA00023242"/>
    </source>
</evidence>
<evidence type="ECO:0000259" key="6">
    <source>
        <dbReference type="SMART" id="SM00906"/>
    </source>
</evidence>
<evidence type="ECO:0000256" key="1">
    <source>
        <dbReference type="ARBA" id="ARBA00004123"/>
    </source>
</evidence>
<feature type="domain" description="Xylanolytic transcriptional activator regulatory" evidence="6">
    <location>
        <begin position="113"/>
        <end position="185"/>
    </location>
</feature>
<dbReference type="OrthoDB" id="103819at2759"/>
<keyword evidence="8" id="KW-1185">Reference proteome</keyword>
<evidence type="ECO:0000313" key="8">
    <source>
        <dbReference type="Proteomes" id="UP000019471"/>
    </source>
</evidence>
<keyword evidence="3" id="KW-0238">DNA-binding</keyword>
<keyword evidence="5" id="KW-0539">Nucleus</keyword>
<evidence type="ECO:0000313" key="7">
    <source>
        <dbReference type="EMBL" id="EXJ76360.1"/>
    </source>
</evidence>
<dbReference type="eggNOG" id="ENOG502SKTR">
    <property type="taxonomic scope" value="Eukaryota"/>
</dbReference>
<evidence type="ECO:0000256" key="3">
    <source>
        <dbReference type="ARBA" id="ARBA00023125"/>
    </source>
</evidence>
<gene>
    <name evidence="7" type="ORF">A1O5_00868</name>
</gene>
<dbReference type="InterPro" id="IPR050987">
    <property type="entry name" value="AtrR-like"/>
</dbReference>
<dbReference type="PANTHER" id="PTHR46910:SF37">
    <property type="entry name" value="ZN(II)2CYS6 TRANSCRIPTION FACTOR (EUROFUNG)"/>
    <property type="match status" value="1"/>
</dbReference>
<dbReference type="EMBL" id="AMGX01000001">
    <property type="protein sequence ID" value="EXJ76360.1"/>
    <property type="molecule type" value="Genomic_DNA"/>
</dbReference>
<dbReference type="GO" id="GO:0003700">
    <property type="term" value="F:DNA-binding transcription factor activity"/>
    <property type="evidence" value="ECO:0007669"/>
    <property type="project" value="InterPro"/>
</dbReference>
<name>W9XGB0_9EURO</name>
<comment type="caution">
    <text evidence="7">The sequence shown here is derived from an EMBL/GenBank/DDBJ whole genome shotgun (WGS) entry which is preliminary data.</text>
</comment>
<dbReference type="SMART" id="SM00906">
    <property type="entry name" value="Fungal_trans"/>
    <property type="match status" value="1"/>
</dbReference>
<accession>W9XGB0</accession>
<dbReference type="GO" id="GO:0003677">
    <property type="term" value="F:DNA binding"/>
    <property type="evidence" value="ECO:0007669"/>
    <property type="project" value="UniProtKB-KW"/>
</dbReference>
<keyword evidence="4" id="KW-0804">Transcription</keyword>
<dbReference type="GO" id="GO:0008270">
    <property type="term" value="F:zinc ion binding"/>
    <property type="evidence" value="ECO:0007669"/>
    <property type="project" value="InterPro"/>
</dbReference>
<dbReference type="InterPro" id="IPR007219">
    <property type="entry name" value="XnlR_reg_dom"/>
</dbReference>
<keyword evidence="2" id="KW-0805">Transcription regulation</keyword>
<organism evidence="7 8">
    <name type="scientific">Cladophialophora psammophila CBS 110553</name>
    <dbReference type="NCBI Taxonomy" id="1182543"/>
    <lineage>
        <taxon>Eukaryota</taxon>
        <taxon>Fungi</taxon>
        <taxon>Dikarya</taxon>
        <taxon>Ascomycota</taxon>
        <taxon>Pezizomycotina</taxon>
        <taxon>Eurotiomycetes</taxon>
        <taxon>Chaetothyriomycetidae</taxon>
        <taxon>Chaetothyriales</taxon>
        <taxon>Herpotrichiellaceae</taxon>
        <taxon>Cladophialophora</taxon>
    </lineage>
</organism>